<dbReference type="Gene3D" id="3.40.50.300">
    <property type="entry name" value="P-loop containing nucleotide triphosphate hydrolases"/>
    <property type="match status" value="1"/>
</dbReference>
<gene>
    <name evidence="1" type="ORF">V6N11_001479</name>
</gene>
<sequence>MVLEEHARQYQLDVLEQAKRKNTIAFLDTRAGKTLIVVLLIKSIVDDLQNKLKLFVSELVSKLAIIVGRWVKISGLLEGGSASLTQNR</sequence>
<keyword evidence="2" id="KW-1185">Reference proteome</keyword>
<comment type="caution">
    <text evidence="1">The sequence shown here is derived from an EMBL/GenBank/DDBJ whole genome shotgun (WGS) entry which is preliminary data.</text>
</comment>
<dbReference type="Proteomes" id="UP001396334">
    <property type="component" value="Unassembled WGS sequence"/>
</dbReference>
<proteinExistence type="predicted"/>
<dbReference type="InterPro" id="IPR027417">
    <property type="entry name" value="P-loop_NTPase"/>
</dbReference>
<evidence type="ECO:0008006" key="3">
    <source>
        <dbReference type="Google" id="ProtNLM"/>
    </source>
</evidence>
<accession>A0ABR2RZV7</accession>
<organism evidence="1 2">
    <name type="scientific">Hibiscus sabdariffa</name>
    <name type="common">roselle</name>
    <dbReference type="NCBI Taxonomy" id="183260"/>
    <lineage>
        <taxon>Eukaryota</taxon>
        <taxon>Viridiplantae</taxon>
        <taxon>Streptophyta</taxon>
        <taxon>Embryophyta</taxon>
        <taxon>Tracheophyta</taxon>
        <taxon>Spermatophyta</taxon>
        <taxon>Magnoliopsida</taxon>
        <taxon>eudicotyledons</taxon>
        <taxon>Gunneridae</taxon>
        <taxon>Pentapetalae</taxon>
        <taxon>rosids</taxon>
        <taxon>malvids</taxon>
        <taxon>Malvales</taxon>
        <taxon>Malvaceae</taxon>
        <taxon>Malvoideae</taxon>
        <taxon>Hibiscus</taxon>
    </lineage>
</organism>
<reference evidence="1 2" key="1">
    <citation type="journal article" date="2024" name="G3 (Bethesda)">
        <title>Genome assembly of Hibiscus sabdariffa L. provides insights into metabolisms of medicinal natural products.</title>
        <authorList>
            <person name="Kim T."/>
        </authorList>
    </citation>
    <scope>NUCLEOTIDE SEQUENCE [LARGE SCALE GENOMIC DNA]</scope>
    <source>
        <strain evidence="1">TK-2024</strain>
        <tissue evidence="1">Old leaves</tissue>
    </source>
</reference>
<evidence type="ECO:0000313" key="2">
    <source>
        <dbReference type="Proteomes" id="UP001396334"/>
    </source>
</evidence>
<name>A0ABR2RZV7_9ROSI</name>
<dbReference type="EMBL" id="JBBPBN010000019">
    <property type="protein sequence ID" value="KAK9018506.1"/>
    <property type="molecule type" value="Genomic_DNA"/>
</dbReference>
<evidence type="ECO:0000313" key="1">
    <source>
        <dbReference type="EMBL" id="KAK9018506.1"/>
    </source>
</evidence>
<protein>
    <recommendedName>
        <fullName evidence="3">Helicase/UvrB N-terminal domain-containing protein</fullName>
    </recommendedName>
</protein>